<evidence type="ECO:0000256" key="2">
    <source>
        <dbReference type="ARBA" id="ARBA00010059"/>
    </source>
</evidence>
<organism evidence="6">
    <name type="scientific">Nippostrongylus brasiliensis</name>
    <name type="common">Rat hookworm</name>
    <dbReference type="NCBI Taxonomy" id="27835"/>
    <lineage>
        <taxon>Eukaryota</taxon>
        <taxon>Metazoa</taxon>
        <taxon>Ecdysozoa</taxon>
        <taxon>Nematoda</taxon>
        <taxon>Chromadorea</taxon>
        <taxon>Rhabditida</taxon>
        <taxon>Rhabditina</taxon>
        <taxon>Rhabditomorpha</taxon>
        <taxon>Strongyloidea</taxon>
        <taxon>Heligmosomidae</taxon>
        <taxon>Nippostrongylus</taxon>
    </lineage>
</organism>
<dbReference type="InterPro" id="IPR009088">
    <property type="entry name" value="TFIIA_b-brl"/>
</dbReference>
<keyword evidence="3" id="KW-0804">Transcription</keyword>
<dbReference type="OMA" id="MEPRHTT"/>
<evidence type="ECO:0000256" key="3">
    <source>
        <dbReference type="ARBA" id="ARBA00023163"/>
    </source>
</evidence>
<proteinExistence type="inferred from homology"/>
<name>A0A0N4YQF1_NIPBR</name>
<dbReference type="Gene3D" id="1.10.287.100">
    <property type="match status" value="1"/>
</dbReference>
<dbReference type="GO" id="GO:0006367">
    <property type="term" value="P:transcription initiation at RNA polymerase II promoter"/>
    <property type="evidence" value="ECO:0007669"/>
    <property type="project" value="InterPro"/>
</dbReference>
<feature type="compositionally biased region" description="Acidic residues" evidence="5">
    <location>
        <begin position="285"/>
        <end position="296"/>
    </location>
</feature>
<evidence type="ECO:0000256" key="4">
    <source>
        <dbReference type="ARBA" id="ARBA00023242"/>
    </source>
</evidence>
<evidence type="ECO:0000313" key="6">
    <source>
        <dbReference type="WBParaSite" id="NBR_0001947301-mRNA-1"/>
    </source>
</evidence>
<feature type="compositionally biased region" description="Basic residues" evidence="5">
    <location>
        <begin position="244"/>
        <end position="253"/>
    </location>
</feature>
<dbReference type="SUPFAM" id="SSF50784">
    <property type="entry name" value="Transcription factor IIA (TFIIA), beta-barrel domain"/>
    <property type="match status" value="1"/>
</dbReference>
<dbReference type="SMART" id="SM01371">
    <property type="entry name" value="TFIIA"/>
    <property type="match status" value="1"/>
</dbReference>
<protein>
    <submittedName>
        <fullName evidence="6">TFIIA-alpha and beta-like factor</fullName>
    </submittedName>
</protein>
<sequence length="395" mass="43515">LTFSEVTGKDVSVGREYNRSSVDACERALAEIIVAEIYKGVIQDVISQVKEAFLDENVDIDVLSQLKKVAPPPLRGHVLPPPRMGTVRLQTAPQMVSQSHSGMMNHIEQGRPMQMQYVPQQGMQQIQVQQVQQGNIPAGVSFAPQGGIRMVQAIQPQPGQQFVIAQGGGQQLQHPVVYLQQANGQQIPVTVGPNGVYQHRIQQGHGNHPLHQLDGNGCFVDNEEELNLTDADAPCSSKSTAQKSAKRIPKKMRTAADEEALRIARDLLTALQLDGGGGGGMSDSSSDEEEADDDDDPIRRIADRIGDGQIEDGEQAIVEEDPLNSGDDQSDDEDLETLFDADNVIMCQFEKVGLLRIRTFVHRARSKWKFQLKDGIMHIDNKDYCFQKCSGEAEW</sequence>
<accession>A0A0N4YQF1</accession>
<dbReference type="Pfam" id="PF03153">
    <property type="entry name" value="TFIIA"/>
    <property type="match status" value="1"/>
</dbReference>
<feature type="region of interest" description="Disordered" evidence="5">
    <location>
        <begin position="272"/>
        <end position="299"/>
    </location>
</feature>
<feature type="region of interest" description="Disordered" evidence="5">
    <location>
        <begin position="230"/>
        <end position="253"/>
    </location>
</feature>
<dbReference type="SUPFAM" id="SSF47396">
    <property type="entry name" value="Transcription factor IIA (TFIIA), alpha-helical domain"/>
    <property type="match status" value="1"/>
</dbReference>
<dbReference type="InterPro" id="IPR004855">
    <property type="entry name" value="TFIIA_asu/bsu"/>
</dbReference>
<comment type="similarity">
    <text evidence="2">Belongs to the TFIIA subunit 1 family.</text>
</comment>
<dbReference type="PANTHER" id="PTHR12694:SF8">
    <property type="entry name" value="TRANSCRIPTION INITIATION FACTOR IIA SUBUNIT 1"/>
    <property type="match status" value="1"/>
</dbReference>
<dbReference type="GO" id="GO:0005672">
    <property type="term" value="C:transcription factor TFIIA complex"/>
    <property type="evidence" value="ECO:0007669"/>
    <property type="project" value="InterPro"/>
</dbReference>
<reference evidence="6" key="1">
    <citation type="submission" date="2017-02" db="UniProtKB">
        <authorList>
            <consortium name="WormBaseParasite"/>
        </authorList>
    </citation>
    <scope>IDENTIFICATION</scope>
</reference>
<dbReference type="PANTHER" id="PTHR12694">
    <property type="entry name" value="TRANSCRIPTION INITIATION FACTOR IIA SUBUNIT 1"/>
    <property type="match status" value="1"/>
</dbReference>
<dbReference type="CDD" id="cd07976">
    <property type="entry name" value="TFIIA_alpha_beta_like"/>
    <property type="match status" value="1"/>
</dbReference>
<comment type="subcellular location">
    <subcellularLocation>
        <location evidence="1">Nucleus</location>
    </subcellularLocation>
</comment>
<evidence type="ECO:0000256" key="1">
    <source>
        <dbReference type="ARBA" id="ARBA00004123"/>
    </source>
</evidence>
<dbReference type="Gene3D" id="2.30.18.10">
    <property type="entry name" value="Transcription factor IIA (TFIIA), beta-barrel domain"/>
    <property type="match status" value="1"/>
</dbReference>
<dbReference type="WBParaSite" id="NBR_0001947301-mRNA-1">
    <property type="protein sequence ID" value="NBR_0001947301-mRNA-1"/>
    <property type="gene ID" value="NBR_0001947301"/>
</dbReference>
<evidence type="ECO:0000256" key="5">
    <source>
        <dbReference type="SAM" id="MobiDB-lite"/>
    </source>
</evidence>
<keyword evidence="4" id="KW-0539">Nucleus</keyword>
<dbReference type="AlphaFoldDB" id="A0A0N4YQF1"/>